<dbReference type="InterPro" id="IPR011009">
    <property type="entry name" value="Kinase-like_dom_sf"/>
</dbReference>
<feature type="transmembrane region" description="Helical" evidence="2">
    <location>
        <begin position="1787"/>
        <end position="1811"/>
    </location>
</feature>
<organism evidence="5 6">
    <name type="scientific">Blattamonas nauphoetae</name>
    <dbReference type="NCBI Taxonomy" id="2049346"/>
    <lineage>
        <taxon>Eukaryota</taxon>
        <taxon>Metamonada</taxon>
        <taxon>Preaxostyla</taxon>
        <taxon>Oxymonadida</taxon>
        <taxon>Blattamonas</taxon>
    </lineage>
</organism>
<reference evidence="5 6" key="1">
    <citation type="journal article" date="2022" name="bioRxiv">
        <title>Genomics of Preaxostyla Flagellates Illuminates Evolutionary Transitions and the Path Towards Mitochondrial Loss.</title>
        <authorList>
            <person name="Novak L.V.F."/>
            <person name="Treitli S.C."/>
            <person name="Pyrih J."/>
            <person name="Halakuc P."/>
            <person name="Pipaliya S.V."/>
            <person name="Vacek V."/>
            <person name="Brzon O."/>
            <person name="Soukal P."/>
            <person name="Eme L."/>
            <person name="Dacks J.B."/>
            <person name="Karnkowska A."/>
            <person name="Elias M."/>
            <person name="Hampl V."/>
        </authorList>
    </citation>
    <scope>NUCLEOTIDE SEQUENCE [LARGE SCALE GENOMIC DNA]</scope>
    <source>
        <strain evidence="5">NAU3</strain>
        <tissue evidence="5">Gut</tissue>
    </source>
</reference>
<protein>
    <recommendedName>
        <fullName evidence="4">Protein kinase domain-containing protein</fullName>
    </recommendedName>
</protein>
<dbReference type="SUPFAM" id="SSF51126">
    <property type="entry name" value="Pectin lyase-like"/>
    <property type="match status" value="1"/>
</dbReference>
<keyword evidence="2" id="KW-0472">Membrane</keyword>
<dbReference type="Gene3D" id="1.10.510.10">
    <property type="entry name" value="Transferase(Phosphotransferase) domain 1"/>
    <property type="match status" value="1"/>
</dbReference>
<keyword evidence="2" id="KW-1133">Transmembrane helix</keyword>
<feature type="region of interest" description="Disordered" evidence="1">
    <location>
        <begin position="77"/>
        <end position="105"/>
    </location>
</feature>
<dbReference type="EMBL" id="JARBJD010000092">
    <property type="protein sequence ID" value="KAK2953421.1"/>
    <property type="molecule type" value="Genomic_DNA"/>
</dbReference>
<name>A0ABQ9XLY3_9EUKA</name>
<dbReference type="InterPro" id="IPR000719">
    <property type="entry name" value="Prot_kinase_dom"/>
</dbReference>
<evidence type="ECO:0000256" key="3">
    <source>
        <dbReference type="SAM" id="SignalP"/>
    </source>
</evidence>
<accession>A0ABQ9XLY3</accession>
<feature type="signal peptide" evidence="3">
    <location>
        <begin position="1"/>
        <end position="18"/>
    </location>
</feature>
<sequence length="2144" mass="230899">MNSILVVVQVLLSAQSQSQTGLSAFTSNINTFCDRQVNEDHRHHEIQLDDDFVISSTIQIWAEGFSLKGNDAVLMFPPNHEPHSSPIPSSPVQSQTRIRQTNTRKQNFRSGTTSNFMFDVSNSTFSASGVHVMCDSENNGFCLVSSSTVHFSSSSITSNGMSSPFMTRIGLIDEKSASTIVLSSITHLSNSATLPPLVGLFHTSICLVVDCSKDASSFLPNQENRISIFGTGLTFESTSLSSGTGPLFSFGLADHASSLPVLGNDVEMETSLSSSSFVNVTSSLRRSSSGQLFGSEVWQRVICCSMSESTNHNSGTGILDANVGGNLVCLNSSFTNCQRSSNEVKDFINENITQTHIGRLNNVTSTVTSVTYTLCTFNTMTVATGQNLQGGAAIFIYGTSSSLTVEKCFFHKCSCTGLDDDGGALCVVYRQTMKCPVSISDSSFTECTALGRLSCCGGAVVIADSSLIKIENCFFEQCQANYDGALFIGSSPVTLSNCAFVMCLANGRAGTILISGTSTTTLNYLQFRDCLSVSEPQGSDLYFNSQPSSQITSETVKFCDSTSGSPNVYFSTGKVSNSNLIPQIASKVSISSMSVVFSGTQAIVTVSTDKVIKGSMKILLGGSNVPRLVHIVFGNGGATSSTGQATISSGANGILPNATYIPRSAVIVGHEIPLPSFIAQAEATLLDSNTTEIVVRGKDLLEGSYWMEVWDGSTKWNISLEWQDSSTLKGTAPLYPSTADGRLDWSTEYEVRKVVWKRDQQAEKEVVCSGEIKFTTPDEPARIEDVDCHLNGARDVAVVELEGVQLVSLEQTAVLLGVSSQISSSGPIFDVTSTKCFVGFLIGEEENSTHVVFGGRYKVVSVGSGDNGILVKENLFVDIPLPPTITKIDVPVSTSSSSFFLSVEGTDLPSGSSFVITLSSLHSFNIQFTSDTTGASEPIAIGGAGQLKYDTQYILSSVTQKVGGKEDQVVFFSASSFTTPTGPTLSSLSCSLDPSDPDFFILSLTTSLMPSEDFILLVTNTASSSETVSITVPSASLASGSLRVEVYNKTGSLRYDSSYSVSSMTSSASSVVAVVSAESFPTPDSPARIVEVDCDLDDESEKSAIVKISGVSLVGEKTFTLSLARIISENELSEDVVEITGTLSGDLESTSHTLTILIFGSPDSPLAYGCSYRVTDFTVTGMPSKVDNKVTFRVPDEPPRIVSIESRKLNKERTKVEVVMIGRALKSGLGKVGLMGEHGVIDSLEDVVVMNETHCSANFSTGEEEGVDKVKFGGEYTLLRSASSASGFHVEETLMTVPYPPKVTKMEFSFSNLLNTSCRVSLSGKDLIVGSLIRVTLTSSLSFSATITSKTEGLSEEMSIGRSDTLQYNTKYTLTSITPLDEEGDTLFDDHVSDTTGLLPSDLFIYTDSGSSSDTSVFCGEHSRPCASIGVGWKIAEGVGIGRVSFGIIDSSSLSTRIVVSSGMHVLVTNGSQTEPTLRIPSSASSLSSAWLNEDDTALIVVRASFFEIRHVNVVLDSQPSSFHLVSSTDSTIILKDASLHGTTTPSSSNSEGLCHWETGLLLLTNSTSTVDGAKLTHLSCGGVNMKNGSLTLISPTFSNNSPGNPSFPSLRRNIHCSEGGMIEIDGTMNGDGSKDSPSAWISSDNCTITGKEEVARAPMFIPSLNTDETSVKQTSDKIGIWLVGTLLIPCGLGVEVREWDEKEKKYGKNVTVSLTELNTTAFTETGVSLEMDVSDWKSQLDWTMEWRARLWFGKDETTGNEIVVKMSSAAAKKAEALETARKTLPWLIPVIVVMLLVVLIFVFVVCCRAYRKKNGTKSGMVQKEELEAQEVDEKDESMEVERMDGENVEMVALRAKNTNMIINHNLPTTIGTQQVGHAIDTIDTNLKGEAQLIELREVVRCDGQKSEVVTVNANDTLFNRLHRQTEQGLDKPRLVQMLTRGLAQLSRQNPRLPLLTQLSPLWVFLDADDTPLFQVNNVKKKEAEPQVEPSADFFRESYLASLSNQTLLSECQREDRSVNQNSLNSRNQKEGERWRALEVVEKKGEINDSKAAVFSLGLMLWEIETGQVPFAEQDGVNAQRQVGIGVLPAMESWTEEWKVSLIRSCLNLSPDDRPTLDSIVKKLDSHLTDGKGGKGQSPNGMEA</sequence>
<dbReference type="PROSITE" id="PS50011">
    <property type="entry name" value="PROTEIN_KINASE_DOM"/>
    <property type="match status" value="1"/>
</dbReference>
<evidence type="ECO:0000259" key="4">
    <source>
        <dbReference type="PROSITE" id="PS50011"/>
    </source>
</evidence>
<feature type="chain" id="PRO_5047206452" description="Protein kinase domain-containing protein" evidence="3">
    <location>
        <begin position="19"/>
        <end position="2144"/>
    </location>
</feature>
<feature type="region of interest" description="Disordered" evidence="1">
    <location>
        <begin position="2125"/>
        <end position="2144"/>
    </location>
</feature>
<keyword evidence="6" id="KW-1185">Reference proteome</keyword>
<comment type="caution">
    <text evidence="5">The sequence shown here is derived from an EMBL/GenBank/DDBJ whole genome shotgun (WGS) entry which is preliminary data.</text>
</comment>
<gene>
    <name evidence="5" type="ORF">BLNAU_11707</name>
</gene>
<feature type="compositionally biased region" description="Polar residues" evidence="1">
    <location>
        <begin position="92"/>
        <end position="105"/>
    </location>
</feature>
<proteinExistence type="predicted"/>
<evidence type="ECO:0000313" key="5">
    <source>
        <dbReference type="EMBL" id="KAK2953421.1"/>
    </source>
</evidence>
<dbReference type="InterPro" id="IPR050167">
    <property type="entry name" value="Ser_Thr_protein_kinase"/>
</dbReference>
<keyword evidence="3" id="KW-0732">Signal</keyword>
<evidence type="ECO:0000313" key="6">
    <source>
        <dbReference type="Proteomes" id="UP001281761"/>
    </source>
</evidence>
<evidence type="ECO:0000256" key="1">
    <source>
        <dbReference type="SAM" id="MobiDB-lite"/>
    </source>
</evidence>
<dbReference type="InterPro" id="IPR001245">
    <property type="entry name" value="Ser-Thr/Tyr_kinase_cat_dom"/>
</dbReference>
<dbReference type="Pfam" id="PF07714">
    <property type="entry name" value="PK_Tyr_Ser-Thr"/>
    <property type="match status" value="1"/>
</dbReference>
<dbReference type="Proteomes" id="UP001281761">
    <property type="component" value="Unassembled WGS sequence"/>
</dbReference>
<feature type="domain" description="Protein kinase" evidence="4">
    <location>
        <begin position="1808"/>
        <end position="2128"/>
    </location>
</feature>
<dbReference type="SUPFAM" id="SSF56112">
    <property type="entry name" value="Protein kinase-like (PK-like)"/>
    <property type="match status" value="1"/>
</dbReference>
<dbReference type="InterPro" id="IPR011050">
    <property type="entry name" value="Pectin_lyase_fold/virulence"/>
</dbReference>
<keyword evidence="2" id="KW-0812">Transmembrane</keyword>
<dbReference type="PANTHER" id="PTHR23257">
    <property type="entry name" value="SERINE-THREONINE PROTEIN KINASE"/>
    <property type="match status" value="1"/>
</dbReference>
<evidence type="ECO:0000256" key="2">
    <source>
        <dbReference type="SAM" id="Phobius"/>
    </source>
</evidence>